<proteinExistence type="predicted"/>
<dbReference type="GO" id="GO:0003700">
    <property type="term" value="F:DNA-binding transcription factor activity"/>
    <property type="evidence" value="ECO:0007669"/>
    <property type="project" value="InterPro"/>
</dbReference>
<dbReference type="Gene3D" id="1.10.10.10">
    <property type="entry name" value="Winged helix-like DNA-binding domain superfamily/Winged helix DNA-binding domain"/>
    <property type="match status" value="1"/>
</dbReference>
<dbReference type="Pfam" id="PF00392">
    <property type="entry name" value="GntR"/>
    <property type="match status" value="1"/>
</dbReference>
<dbReference type="KEGG" id="bcai:K788_0000441"/>
<dbReference type="Gene3D" id="1.20.120.530">
    <property type="entry name" value="GntR ligand-binding domain-like"/>
    <property type="match status" value="1"/>
</dbReference>
<dbReference type="EMBL" id="CP012747">
    <property type="protein sequence ID" value="ALL68519.1"/>
    <property type="molecule type" value="Genomic_DNA"/>
</dbReference>
<evidence type="ECO:0000256" key="1">
    <source>
        <dbReference type="ARBA" id="ARBA00023015"/>
    </source>
</evidence>
<dbReference type="SMART" id="SM00345">
    <property type="entry name" value="HTH_GNTR"/>
    <property type="match status" value="1"/>
</dbReference>
<keyword evidence="3" id="KW-0804">Transcription</keyword>
<dbReference type="Proteomes" id="UP000019146">
    <property type="component" value="Chromosome 2"/>
</dbReference>
<gene>
    <name evidence="6" type="ORF">K788_0000441</name>
</gene>
<dbReference type="GeneID" id="69972227"/>
<evidence type="ECO:0000313" key="7">
    <source>
        <dbReference type="Proteomes" id="UP000019146"/>
    </source>
</evidence>
<evidence type="ECO:0000256" key="2">
    <source>
        <dbReference type="ARBA" id="ARBA00023125"/>
    </source>
</evidence>
<keyword evidence="2" id="KW-0238">DNA-binding</keyword>
<reference evidence="6 7" key="1">
    <citation type="journal article" date="2014" name="Genome Announc.">
        <title>Draft Genome Sequence of the Haloacid-Degrading Burkholderia caribensis Strain MBA4.</title>
        <authorList>
            <person name="Pan Y."/>
            <person name="Kong K.F."/>
            <person name="Tsang J.S."/>
        </authorList>
    </citation>
    <scope>NUCLEOTIDE SEQUENCE [LARGE SCALE GENOMIC DNA]</scope>
    <source>
        <strain evidence="6 7">MBA4</strain>
    </source>
</reference>
<dbReference type="CDD" id="cd07377">
    <property type="entry name" value="WHTH_GntR"/>
    <property type="match status" value="1"/>
</dbReference>
<dbReference type="PANTHER" id="PTHR43537">
    <property type="entry name" value="TRANSCRIPTIONAL REGULATOR, GNTR FAMILY"/>
    <property type="match status" value="1"/>
</dbReference>
<dbReference type="SUPFAM" id="SSF48008">
    <property type="entry name" value="GntR ligand-binding domain-like"/>
    <property type="match status" value="1"/>
</dbReference>
<dbReference type="InterPro" id="IPR008920">
    <property type="entry name" value="TF_FadR/GntR_C"/>
</dbReference>
<dbReference type="InterPro" id="IPR036388">
    <property type="entry name" value="WH-like_DNA-bd_sf"/>
</dbReference>
<feature type="domain" description="HTH gntR-type" evidence="5">
    <location>
        <begin position="18"/>
        <end position="85"/>
    </location>
</feature>
<sequence length="241" mass="27069">MAALQSPEDDAGLPDPPDTPQEGVYDALFREIVTGKLAGGHRLMIDEIAERFGVSKIPVREALKALEAKGWVESGPRRGTYVRALSLSELHELFELRMIIEPQTTALAAHRRRTVHLQQLSALIEEAEAAIKVNDFVTSSRVNLEFHSLIAQAAGNRLAYDVIHDLELRLARYFFESEWNERSETAHEHLAIYEAIRDQRADDAETITRNHLLHTEAMAARSIKNGKSNLKVESLARSRGK</sequence>
<dbReference type="Pfam" id="PF07729">
    <property type="entry name" value="FCD"/>
    <property type="match status" value="1"/>
</dbReference>
<dbReference type="SMART" id="SM00895">
    <property type="entry name" value="FCD"/>
    <property type="match status" value="1"/>
</dbReference>
<dbReference type="InterPro" id="IPR011711">
    <property type="entry name" value="GntR_C"/>
</dbReference>
<feature type="region of interest" description="Disordered" evidence="4">
    <location>
        <begin position="1"/>
        <end position="20"/>
    </location>
</feature>
<dbReference type="GO" id="GO:0003677">
    <property type="term" value="F:DNA binding"/>
    <property type="evidence" value="ECO:0007669"/>
    <property type="project" value="UniProtKB-KW"/>
</dbReference>
<organism evidence="6 7">
    <name type="scientific">Paraburkholderia caribensis MBA4</name>
    <dbReference type="NCBI Taxonomy" id="1323664"/>
    <lineage>
        <taxon>Bacteria</taxon>
        <taxon>Pseudomonadati</taxon>
        <taxon>Pseudomonadota</taxon>
        <taxon>Betaproteobacteria</taxon>
        <taxon>Burkholderiales</taxon>
        <taxon>Burkholderiaceae</taxon>
        <taxon>Paraburkholderia</taxon>
    </lineage>
</organism>
<evidence type="ECO:0000256" key="4">
    <source>
        <dbReference type="SAM" id="MobiDB-lite"/>
    </source>
</evidence>
<accession>A0A0P0RIC0</accession>
<dbReference type="InterPro" id="IPR036390">
    <property type="entry name" value="WH_DNA-bd_sf"/>
</dbReference>
<dbReference type="SUPFAM" id="SSF46785">
    <property type="entry name" value="Winged helix' DNA-binding domain"/>
    <property type="match status" value="1"/>
</dbReference>
<evidence type="ECO:0000259" key="5">
    <source>
        <dbReference type="PROSITE" id="PS50949"/>
    </source>
</evidence>
<dbReference type="RefSeq" id="WP_051454020.1">
    <property type="nucleotide sequence ID" value="NZ_CP012747.1"/>
</dbReference>
<dbReference type="PROSITE" id="PS50949">
    <property type="entry name" value="HTH_GNTR"/>
    <property type="match status" value="1"/>
</dbReference>
<dbReference type="AlphaFoldDB" id="A0A0P0RIC0"/>
<keyword evidence="1" id="KW-0805">Transcription regulation</keyword>
<evidence type="ECO:0000313" key="6">
    <source>
        <dbReference type="EMBL" id="ALL68519.1"/>
    </source>
</evidence>
<protein>
    <submittedName>
        <fullName evidence="6">Putative regulator PutR for proline utilization, GntR family</fullName>
    </submittedName>
</protein>
<evidence type="ECO:0000256" key="3">
    <source>
        <dbReference type="ARBA" id="ARBA00023163"/>
    </source>
</evidence>
<dbReference type="PANTHER" id="PTHR43537:SF49">
    <property type="entry name" value="TRANSCRIPTIONAL REGULATORY PROTEIN"/>
    <property type="match status" value="1"/>
</dbReference>
<name>A0A0P0RIC0_9BURK</name>
<dbReference type="InterPro" id="IPR000524">
    <property type="entry name" value="Tscrpt_reg_HTH_GntR"/>
</dbReference>